<dbReference type="Pfam" id="PF01095">
    <property type="entry name" value="Pectinesterase"/>
    <property type="match status" value="1"/>
</dbReference>
<accession>A0A4Y1QKC5</accession>
<keyword evidence="5" id="KW-0134">Cell wall</keyword>
<dbReference type="EC" id="3.1.1.11" evidence="4"/>
<evidence type="ECO:0000256" key="1">
    <source>
        <dbReference type="ARBA" id="ARBA00004191"/>
    </source>
</evidence>
<comment type="pathway">
    <text evidence="2">Glycan metabolism; pectin degradation; 2-dehydro-3-deoxy-D-gluconate from pectin: step 1/5.</text>
</comment>
<evidence type="ECO:0000256" key="4">
    <source>
        <dbReference type="ARBA" id="ARBA00013229"/>
    </source>
</evidence>
<keyword evidence="5" id="KW-0964">Secreted</keyword>
<dbReference type="UniPathway" id="UPA00545">
    <property type="reaction ID" value="UER00823"/>
</dbReference>
<evidence type="ECO:0000256" key="5">
    <source>
        <dbReference type="ARBA" id="ARBA00022512"/>
    </source>
</evidence>
<keyword evidence="9" id="KW-0456">Lyase</keyword>
<evidence type="ECO:0000256" key="2">
    <source>
        <dbReference type="ARBA" id="ARBA00005184"/>
    </source>
</evidence>
<evidence type="ECO:0000256" key="6">
    <source>
        <dbReference type="ARBA" id="ARBA00022801"/>
    </source>
</evidence>
<comment type="similarity">
    <text evidence="3">Belongs to the pectinesterase family.</text>
</comment>
<dbReference type="EMBL" id="AP019297">
    <property type="protein sequence ID" value="BBG92345.1"/>
    <property type="molecule type" value="Genomic_DNA"/>
</dbReference>
<reference evidence="9" key="1">
    <citation type="journal article" date="2019" name="Science">
        <title>Mutation of a bHLH transcription factor allowed almond domestication.</title>
        <authorList>
            <person name="Sanchez-Perez R."/>
            <person name="Pavan S."/>
            <person name="Mazzeo R."/>
            <person name="Moldovan C."/>
            <person name="Aiese Cigliano R."/>
            <person name="Del Cueto J."/>
            <person name="Ricciardi F."/>
            <person name="Lotti C."/>
            <person name="Ricciardi L."/>
            <person name="Dicenta F."/>
            <person name="Lopez-Marques R.L."/>
            <person name="Lindberg Moller B."/>
        </authorList>
    </citation>
    <scope>NUCLEOTIDE SEQUENCE</scope>
</reference>
<protein>
    <recommendedName>
        <fullName evidence="4">pectinesterase</fullName>
        <ecNumber evidence="4">3.1.1.11</ecNumber>
    </recommendedName>
</protein>
<comment type="subcellular location">
    <subcellularLocation>
        <location evidence="1">Secreted</location>
        <location evidence="1">Cell wall</location>
    </subcellularLocation>
</comment>
<dbReference type="InterPro" id="IPR012334">
    <property type="entry name" value="Pectin_lyas_fold"/>
</dbReference>
<name>A0A4Y1QKC5_PRUDU</name>
<dbReference type="GO" id="GO:0045490">
    <property type="term" value="P:pectin catabolic process"/>
    <property type="evidence" value="ECO:0007669"/>
    <property type="project" value="UniProtKB-UniPathway"/>
</dbReference>
<dbReference type="AlphaFoldDB" id="A0A4Y1QKC5"/>
<dbReference type="SUPFAM" id="SSF51126">
    <property type="entry name" value="Pectin lyase-like"/>
    <property type="match status" value="1"/>
</dbReference>
<keyword evidence="7" id="KW-0063">Aspartyl esterase</keyword>
<evidence type="ECO:0000256" key="3">
    <source>
        <dbReference type="ARBA" id="ARBA00008891"/>
    </source>
</evidence>
<dbReference type="InterPro" id="IPR011050">
    <property type="entry name" value="Pectin_lyase_fold/virulence"/>
</dbReference>
<dbReference type="PANTHER" id="PTHR31321">
    <property type="entry name" value="ACYL-COA THIOESTER HYDROLASE YBHC-RELATED"/>
    <property type="match status" value="1"/>
</dbReference>
<dbReference type="GO" id="GO:0030599">
    <property type="term" value="F:pectinesterase activity"/>
    <property type="evidence" value="ECO:0007669"/>
    <property type="project" value="UniProtKB-EC"/>
</dbReference>
<evidence type="ECO:0000313" key="9">
    <source>
        <dbReference type="EMBL" id="BBG92345.1"/>
    </source>
</evidence>
<organism evidence="9">
    <name type="scientific">Prunus dulcis</name>
    <name type="common">Almond</name>
    <name type="synonym">Amygdalus dulcis</name>
    <dbReference type="NCBI Taxonomy" id="3755"/>
    <lineage>
        <taxon>Eukaryota</taxon>
        <taxon>Viridiplantae</taxon>
        <taxon>Streptophyta</taxon>
        <taxon>Embryophyta</taxon>
        <taxon>Tracheophyta</taxon>
        <taxon>Spermatophyta</taxon>
        <taxon>Magnoliopsida</taxon>
        <taxon>eudicotyledons</taxon>
        <taxon>Gunneridae</taxon>
        <taxon>Pentapetalae</taxon>
        <taxon>rosids</taxon>
        <taxon>fabids</taxon>
        <taxon>Rosales</taxon>
        <taxon>Rosaceae</taxon>
        <taxon>Amygdaloideae</taxon>
        <taxon>Amygdaleae</taxon>
        <taxon>Prunus</taxon>
    </lineage>
</organism>
<gene>
    <name evidence="9" type="ORF">Prudu_000058</name>
</gene>
<proteinExistence type="inferred from homology"/>
<dbReference type="Gene3D" id="2.160.20.10">
    <property type="entry name" value="Single-stranded right-handed beta-helix, Pectin lyase-like"/>
    <property type="match status" value="1"/>
</dbReference>
<dbReference type="PANTHER" id="PTHR31321:SF76">
    <property type="entry name" value="PECTINESTERASE 10-RELATED"/>
    <property type="match status" value="1"/>
</dbReference>
<keyword evidence="6" id="KW-0378">Hydrolase</keyword>
<evidence type="ECO:0000256" key="7">
    <source>
        <dbReference type="ARBA" id="ARBA00023085"/>
    </source>
</evidence>
<evidence type="ECO:0000259" key="8">
    <source>
        <dbReference type="Pfam" id="PF01095"/>
    </source>
</evidence>
<feature type="domain" description="Pectinesterase catalytic" evidence="8">
    <location>
        <begin position="52"/>
        <end position="185"/>
    </location>
</feature>
<sequence>MSSKMSSFLHLDAHYYYSCVALILLGLGLLGQANAQMYRVDSNNKKLAYYTITVDQSGHGNFTSIQSAIDAVPINNRNWVSIKIKAGTYKEKVIIPVDKPYIILKGENRHKTLIVWDDHDSVAQSPTFASYADSIIVKSISFVNSYNNPVNNKNPRVAAVAAMIYGDKSSFYRCGFFGLQDTLWMVKDGTTITFAPSRVPWILSSAVPSLFFRNVRYKFLGELWILGRLVTSQHREETIQMMQVGLCSRIARCLEQVPPSWAGHGESMVAMAGADTVKRVEWEKKLNADTVRELTSLNFIDTDGWLNDQPF</sequence>
<dbReference type="GO" id="GO:0016829">
    <property type="term" value="F:lyase activity"/>
    <property type="evidence" value="ECO:0007669"/>
    <property type="project" value="UniProtKB-KW"/>
</dbReference>
<dbReference type="InterPro" id="IPR000070">
    <property type="entry name" value="Pectinesterase_cat"/>
</dbReference>
<dbReference type="GO" id="GO:0042545">
    <property type="term" value="P:cell wall modification"/>
    <property type="evidence" value="ECO:0007669"/>
    <property type="project" value="InterPro"/>
</dbReference>